<organism evidence="1 2">
    <name type="scientific">Aureococcus anophagefferens virus</name>
    <dbReference type="NCBI Taxonomy" id="1474867"/>
    <lineage>
        <taxon>Viruses</taxon>
        <taxon>Varidnaviria</taxon>
        <taxon>Bamfordvirae</taxon>
        <taxon>Nucleocytoviricota</taxon>
        <taxon>Megaviricetes</taxon>
        <taxon>Imitervirales</taxon>
        <taxon>Schizomimiviridae</taxon>
        <taxon>Kratosvirus</taxon>
        <taxon>Kratosvirus quantuckense</taxon>
    </lineage>
</organism>
<evidence type="ECO:0000313" key="2">
    <source>
        <dbReference type="Proteomes" id="UP000028667"/>
    </source>
</evidence>
<keyword evidence="2" id="KW-1185">Reference proteome</keyword>
<name>A0A076FH57_9VIRU</name>
<dbReference type="Gene3D" id="3.30.470.30">
    <property type="entry name" value="DNA ligase/mRNA capping enzyme"/>
    <property type="match status" value="1"/>
</dbReference>
<dbReference type="Proteomes" id="UP000028667">
    <property type="component" value="Segment"/>
</dbReference>
<gene>
    <name evidence="1" type="ORF">AaV_213</name>
</gene>
<reference evidence="1 2" key="1">
    <citation type="journal article" date="2014" name="Virology">
        <title>Genome of brown tide virus (AaV), the little giant of the Megaviridae, elucidates NCLDV genome expansion and host-virus coevolution.</title>
        <authorList>
            <person name="Moniruzzaman M."/>
            <person name="LeCleir G.R."/>
            <person name="Brown C.M."/>
            <person name="Gobler C.J."/>
            <person name="Bidle K.D."/>
            <person name="Wilson W.H."/>
            <person name="Wilhelm S.W."/>
        </authorList>
    </citation>
    <scope>NUCLEOTIDE SEQUENCE [LARGE SCALE GENOMIC DNA]</scope>
    <source>
        <strain evidence="1">BtV-01</strain>
    </source>
</reference>
<dbReference type="GeneID" id="20041416"/>
<accession>A0A076FH57</accession>
<proteinExistence type="predicted"/>
<protein>
    <submittedName>
        <fullName evidence="1">Uncharacterized protein</fullName>
    </submittedName>
</protein>
<dbReference type="EMBL" id="KJ645900">
    <property type="protein sequence ID" value="AII17082.1"/>
    <property type="molecule type" value="Genomic_DNA"/>
</dbReference>
<dbReference type="KEGG" id="vg:20041416"/>
<evidence type="ECO:0000313" key="1">
    <source>
        <dbReference type="EMBL" id="AII17082.1"/>
    </source>
</evidence>
<dbReference type="RefSeq" id="YP_009052287.1">
    <property type="nucleotide sequence ID" value="NC_024697.1"/>
</dbReference>
<sequence length="224" mass="26199">MKFSSKLFGGNHLSHLIGEDINKFIKHFYEETSIVLPEAKVSNSVSLNSSNLNKLQNGHFALAIPDDLSIFVYFTIFEGKKLAFIICRKLEEGYSTPKILVMNVDVNNDDIFKGTLFECTRIRVIEKNKNDARYFILISDVLFFCGKNIEKDLFLKRLECACIFLDEYYKENFKKFPFRMQICTIYDRLRLIEQRISNLPYKIKYITFVSQNARTAKLIHSIEV</sequence>